<protein>
    <submittedName>
        <fullName evidence="1">Uncharacterized protein</fullName>
    </submittedName>
</protein>
<dbReference type="EMBL" id="BARU01036881">
    <property type="protein sequence ID" value="GAH82006.1"/>
    <property type="molecule type" value="Genomic_DNA"/>
</dbReference>
<evidence type="ECO:0000313" key="1">
    <source>
        <dbReference type="EMBL" id="GAH82006.1"/>
    </source>
</evidence>
<comment type="caution">
    <text evidence="1">The sequence shown here is derived from an EMBL/GenBank/DDBJ whole genome shotgun (WGS) entry which is preliminary data.</text>
</comment>
<organism evidence="1">
    <name type="scientific">marine sediment metagenome</name>
    <dbReference type="NCBI Taxonomy" id="412755"/>
    <lineage>
        <taxon>unclassified sequences</taxon>
        <taxon>metagenomes</taxon>
        <taxon>ecological metagenomes</taxon>
    </lineage>
</organism>
<name>X1II00_9ZZZZ</name>
<sequence length="105" mass="11779">TRTESPLHAVDGQDGKRMLSEITGGLIAPLSSVGTRVVIVDPVDELIEDIKNGNFLRCIGETWWEIILKYNANIKLRAFGQEQTVTIPKEFPLAEDDSKRSKVWI</sequence>
<accession>X1II00</accession>
<dbReference type="AlphaFoldDB" id="X1II00"/>
<reference evidence="1" key="1">
    <citation type="journal article" date="2014" name="Front. Microbiol.">
        <title>High frequency of phylogenetically diverse reductive dehalogenase-homologous genes in deep subseafloor sedimentary metagenomes.</title>
        <authorList>
            <person name="Kawai M."/>
            <person name="Futagami T."/>
            <person name="Toyoda A."/>
            <person name="Takaki Y."/>
            <person name="Nishi S."/>
            <person name="Hori S."/>
            <person name="Arai W."/>
            <person name="Tsubouchi T."/>
            <person name="Morono Y."/>
            <person name="Uchiyama I."/>
            <person name="Ito T."/>
            <person name="Fujiyama A."/>
            <person name="Inagaki F."/>
            <person name="Takami H."/>
        </authorList>
    </citation>
    <scope>NUCLEOTIDE SEQUENCE</scope>
    <source>
        <strain evidence="1">Expedition CK06-06</strain>
    </source>
</reference>
<proteinExistence type="predicted"/>
<feature type="non-terminal residue" evidence="1">
    <location>
        <position position="1"/>
    </location>
</feature>
<gene>
    <name evidence="1" type="ORF">S03H2_57531</name>
</gene>